<evidence type="ECO:0000256" key="4">
    <source>
        <dbReference type="SAM" id="SignalP"/>
    </source>
</evidence>
<dbReference type="InterPro" id="IPR000627">
    <property type="entry name" value="Intradiol_dOase_C"/>
</dbReference>
<keyword evidence="3" id="KW-0560">Oxidoreductase</keyword>
<dbReference type="STRING" id="493475.GARC_4201"/>
<dbReference type="Gene3D" id="2.60.130.10">
    <property type="entry name" value="Aromatic compound dioxygenase"/>
    <property type="match status" value="1"/>
</dbReference>
<dbReference type="Pfam" id="PF00775">
    <property type="entry name" value="Dioxygenase_C"/>
    <property type="match status" value="1"/>
</dbReference>
<dbReference type="InterPro" id="IPR015889">
    <property type="entry name" value="Intradiol_dOase_core"/>
</dbReference>
<proteinExistence type="inferred from homology"/>
<feature type="domain" description="Intradiol ring-cleavage dioxygenases" evidence="5">
    <location>
        <begin position="54"/>
        <end position="162"/>
    </location>
</feature>
<protein>
    <recommendedName>
        <fullName evidence="5">Intradiol ring-cleavage dioxygenases domain-containing protein</fullName>
    </recommendedName>
</protein>
<evidence type="ECO:0000256" key="3">
    <source>
        <dbReference type="ARBA" id="ARBA00023002"/>
    </source>
</evidence>
<sequence length="197" mass="22079">MKKSMILMFTFFLVITSAVANEPTIGGPCQGCELVFVGLPKQLKSHARIAPYKVEGEPLILNGTAYKIDGKPAAGVIIYAYQTNNEGIYPKGKTFHGGFRGWVLTDKHGKYSFETIRPQAYPNRSIPEHIHLHVIEPQKGTYYIDSVEFSDDPLMTNEFIESRPCRAGCGVTNPTKNKKGTWHVQRDIFLGRSIPDY</sequence>
<evidence type="ECO:0000256" key="1">
    <source>
        <dbReference type="ARBA" id="ARBA00007825"/>
    </source>
</evidence>
<name>K6YWM6_9ALTE</name>
<organism evidence="6 7">
    <name type="scientific">Paraglaciecola arctica BSs20135</name>
    <dbReference type="NCBI Taxonomy" id="493475"/>
    <lineage>
        <taxon>Bacteria</taxon>
        <taxon>Pseudomonadati</taxon>
        <taxon>Pseudomonadota</taxon>
        <taxon>Gammaproteobacteria</taxon>
        <taxon>Alteromonadales</taxon>
        <taxon>Alteromonadaceae</taxon>
        <taxon>Paraglaciecola</taxon>
    </lineage>
</organism>
<feature type="chain" id="PRO_5003901548" description="Intradiol ring-cleavage dioxygenases domain-containing protein" evidence="4">
    <location>
        <begin position="21"/>
        <end position="197"/>
    </location>
</feature>
<dbReference type="EMBL" id="BAEO01000060">
    <property type="protein sequence ID" value="GAC21143.1"/>
    <property type="molecule type" value="Genomic_DNA"/>
</dbReference>
<dbReference type="PANTHER" id="PTHR33711">
    <property type="entry name" value="DIOXYGENASE, PUTATIVE (AFU_ORTHOLOGUE AFUA_2G02910)-RELATED"/>
    <property type="match status" value="1"/>
</dbReference>
<dbReference type="PANTHER" id="PTHR33711:SF10">
    <property type="entry name" value="INTRADIOL RING-CLEAVAGE DIOXYGENASES DOMAIN-CONTAINING PROTEIN"/>
    <property type="match status" value="1"/>
</dbReference>
<dbReference type="GO" id="GO:0016702">
    <property type="term" value="F:oxidoreductase activity, acting on single donors with incorporation of molecular oxygen, incorporation of two atoms of oxygen"/>
    <property type="evidence" value="ECO:0007669"/>
    <property type="project" value="InterPro"/>
</dbReference>
<dbReference type="AlphaFoldDB" id="K6YWM6"/>
<dbReference type="InterPro" id="IPR050770">
    <property type="entry name" value="Intradiol_RC_Dioxygenase"/>
</dbReference>
<accession>K6YWM6</accession>
<gene>
    <name evidence="6" type="ORF">GARC_4201</name>
</gene>
<keyword evidence="7" id="KW-1185">Reference proteome</keyword>
<evidence type="ECO:0000256" key="2">
    <source>
        <dbReference type="ARBA" id="ARBA00022964"/>
    </source>
</evidence>
<keyword evidence="4" id="KW-0732">Signal</keyword>
<keyword evidence="2" id="KW-0223">Dioxygenase</keyword>
<reference evidence="6 7" key="1">
    <citation type="journal article" date="2017" name="Antonie Van Leeuwenhoek">
        <title>Rhizobium rhizosphaerae sp. nov., a novel species isolated from rice rhizosphere.</title>
        <authorList>
            <person name="Zhao J.J."/>
            <person name="Zhang J."/>
            <person name="Zhang R.J."/>
            <person name="Zhang C.W."/>
            <person name="Yin H.Q."/>
            <person name="Zhang X.X."/>
        </authorList>
    </citation>
    <scope>NUCLEOTIDE SEQUENCE [LARGE SCALE GENOMIC DNA]</scope>
    <source>
        <strain evidence="6 7">BSs20135</strain>
    </source>
</reference>
<dbReference type="eggNOG" id="COG3485">
    <property type="taxonomic scope" value="Bacteria"/>
</dbReference>
<feature type="signal peptide" evidence="4">
    <location>
        <begin position="1"/>
        <end position="20"/>
    </location>
</feature>
<evidence type="ECO:0000313" key="7">
    <source>
        <dbReference type="Proteomes" id="UP000006327"/>
    </source>
</evidence>
<dbReference type="GO" id="GO:0008199">
    <property type="term" value="F:ferric iron binding"/>
    <property type="evidence" value="ECO:0007669"/>
    <property type="project" value="InterPro"/>
</dbReference>
<dbReference type="Proteomes" id="UP000006327">
    <property type="component" value="Unassembled WGS sequence"/>
</dbReference>
<evidence type="ECO:0000313" key="6">
    <source>
        <dbReference type="EMBL" id="GAC21143.1"/>
    </source>
</evidence>
<dbReference type="SUPFAM" id="SSF49482">
    <property type="entry name" value="Aromatic compound dioxygenase"/>
    <property type="match status" value="1"/>
</dbReference>
<evidence type="ECO:0000259" key="5">
    <source>
        <dbReference type="Pfam" id="PF00775"/>
    </source>
</evidence>
<dbReference type="RefSeq" id="WP_007623785.1">
    <property type="nucleotide sequence ID" value="NZ_BAEO01000060.1"/>
</dbReference>
<comment type="similarity">
    <text evidence="1">Belongs to the intradiol ring-cleavage dioxygenase family.</text>
</comment>
<comment type="caution">
    <text evidence="6">The sequence shown here is derived from an EMBL/GenBank/DDBJ whole genome shotgun (WGS) entry which is preliminary data.</text>
</comment>